<dbReference type="Proteomes" id="UP000825935">
    <property type="component" value="Chromosome 31"/>
</dbReference>
<reference evidence="2" key="1">
    <citation type="submission" date="2021-08" db="EMBL/GenBank/DDBJ databases">
        <title>WGS assembly of Ceratopteris richardii.</title>
        <authorList>
            <person name="Marchant D.B."/>
            <person name="Chen G."/>
            <person name="Jenkins J."/>
            <person name="Shu S."/>
            <person name="Leebens-Mack J."/>
            <person name="Grimwood J."/>
            <person name="Schmutz J."/>
            <person name="Soltis P."/>
            <person name="Soltis D."/>
            <person name="Chen Z.-H."/>
        </authorList>
    </citation>
    <scope>NUCLEOTIDE SEQUENCE</scope>
    <source>
        <strain evidence="2">Whitten #5841</strain>
        <tissue evidence="2">Leaf</tissue>
    </source>
</reference>
<proteinExistence type="predicted"/>
<evidence type="ECO:0000256" key="1">
    <source>
        <dbReference type="SAM" id="MobiDB-lite"/>
    </source>
</evidence>
<dbReference type="AlphaFoldDB" id="A0A8T2QZP5"/>
<evidence type="ECO:0000313" key="2">
    <source>
        <dbReference type="EMBL" id="KAH7288803.1"/>
    </source>
</evidence>
<sequence length="133" mass="14807">MVQGADRANENSIMKRKASWIKACAMAYEFVYGIQGASARTRSLLSYALNEPDLRADDLFEMETLLETPKAEPFRLPRGNDVHDSAIPVNNKSQIHGDRSSDPPTLIIENVFNPTQATEWLRSRSLSPSALVS</sequence>
<accession>A0A8T2QZP5</accession>
<feature type="region of interest" description="Disordered" evidence="1">
    <location>
        <begin position="71"/>
        <end position="103"/>
    </location>
</feature>
<evidence type="ECO:0000313" key="3">
    <source>
        <dbReference type="Proteomes" id="UP000825935"/>
    </source>
</evidence>
<comment type="caution">
    <text evidence="2">The sequence shown here is derived from an EMBL/GenBank/DDBJ whole genome shotgun (WGS) entry which is preliminary data.</text>
</comment>
<feature type="compositionally biased region" description="Basic and acidic residues" evidence="1">
    <location>
        <begin position="71"/>
        <end position="84"/>
    </location>
</feature>
<dbReference type="EMBL" id="CM035436">
    <property type="protein sequence ID" value="KAH7288803.1"/>
    <property type="molecule type" value="Genomic_DNA"/>
</dbReference>
<gene>
    <name evidence="2" type="ORF">KP509_31G043900</name>
</gene>
<name>A0A8T2QZP5_CERRI</name>
<protein>
    <submittedName>
        <fullName evidence="2">Uncharacterized protein</fullName>
    </submittedName>
</protein>
<organism evidence="2 3">
    <name type="scientific">Ceratopteris richardii</name>
    <name type="common">Triangle waterfern</name>
    <dbReference type="NCBI Taxonomy" id="49495"/>
    <lineage>
        <taxon>Eukaryota</taxon>
        <taxon>Viridiplantae</taxon>
        <taxon>Streptophyta</taxon>
        <taxon>Embryophyta</taxon>
        <taxon>Tracheophyta</taxon>
        <taxon>Polypodiopsida</taxon>
        <taxon>Polypodiidae</taxon>
        <taxon>Polypodiales</taxon>
        <taxon>Pteridineae</taxon>
        <taxon>Pteridaceae</taxon>
        <taxon>Parkerioideae</taxon>
        <taxon>Ceratopteris</taxon>
    </lineage>
</organism>
<keyword evidence="3" id="KW-1185">Reference proteome</keyword>